<dbReference type="Proteomes" id="UP000290189">
    <property type="component" value="Unassembled WGS sequence"/>
</dbReference>
<dbReference type="InterPro" id="IPR042815">
    <property type="entry name" value="DRC10"/>
</dbReference>
<keyword evidence="15" id="KW-1185">Reference proteome</keyword>
<dbReference type="PANTHER" id="PTHR31598">
    <property type="entry name" value="IQ DOMAIN-CONTAINING PROTEIN D"/>
    <property type="match status" value="1"/>
</dbReference>
<organism evidence="13 15">
    <name type="scientific">Plasmodiophora brassicae</name>
    <name type="common">Clubroot disease agent</name>
    <dbReference type="NCBI Taxonomy" id="37360"/>
    <lineage>
        <taxon>Eukaryota</taxon>
        <taxon>Sar</taxon>
        <taxon>Rhizaria</taxon>
        <taxon>Endomyxa</taxon>
        <taxon>Phytomyxea</taxon>
        <taxon>Plasmodiophorida</taxon>
        <taxon>Plasmodiophoridae</taxon>
        <taxon>Plasmodiophora</taxon>
    </lineage>
</organism>
<keyword evidence="14" id="KW-0496">Mitochondrion</keyword>
<name>A0A0G4J1D8_PLABS</name>
<evidence type="ECO:0000313" key="15">
    <source>
        <dbReference type="Proteomes" id="UP000039324"/>
    </source>
</evidence>
<keyword evidence="9" id="KW-0966">Cell projection</keyword>
<evidence type="ECO:0000256" key="2">
    <source>
        <dbReference type="ARBA" id="ARBA00004611"/>
    </source>
</evidence>
<evidence type="ECO:0000256" key="5">
    <source>
        <dbReference type="ARBA" id="ARBA00022490"/>
    </source>
</evidence>
<evidence type="ECO:0000256" key="6">
    <source>
        <dbReference type="ARBA" id="ARBA00022846"/>
    </source>
</evidence>
<reference evidence="13 15" key="1">
    <citation type="submission" date="2015-02" db="EMBL/GenBank/DDBJ databases">
        <authorList>
            <person name="Chooi Y.-H."/>
        </authorList>
    </citation>
    <scope>NUCLEOTIDE SEQUENCE [LARGE SCALE GENOMIC DNA]</scope>
    <source>
        <strain evidence="13">E3</strain>
    </source>
</reference>
<dbReference type="AlphaFoldDB" id="A0A0G4J1D8"/>
<geneLocation type="mitochondrion" evidence="14"/>
<keyword evidence="5" id="KW-0963">Cytoplasm</keyword>
<keyword evidence="8" id="KW-0206">Cytoskeleton</keyword>
<comment type="function">
    <text evidence="1">Component of the nexin-dynein regulatory complex (N-DRC), a key regulator of ciliary/flagellar motility which maintains the alignment and integrity of the distal axoneme and regulates microtubule sliding in motile axonemes.</text>
</comment>
<proteinExistence type="inferred from homology"/>
<dbReference type="PROSITE" id="PS50096">
    <property type="entry name" value="IQ"/>
    <property type="match status" value="1"/>
</dbReference>
<evidence type="ECO:0000313" key="16">
    <source>
        <dbReference type="Proteomes" id="UP000290189"/>
    </source>
</evidence>
<dbReference type="EMBL" id="CDSF01000112">
    <property type="protein sequence ID" value="CEP01458.1"/>
    <property type="molecule type" value="Genomic_DNA"/>
</dbReference>
<dbReference type="EMBL" id="OVEO01000001">
    <property type="protein sequence ID" value="SPQ93259.1"/>
    <property type="molecule type" value="Genomic_DNA"/>
</dbReference>
<sequence>MSTERSYDVQWMCAAFDEAAVDFETIALLTPHVLQTENFRGLVGEEIAFVVNAHLELEVKYRGAYRASRAKVQPGAVWAPDDDLFDIAQSLCDSIRSICRKIRAAPHLLKTLKRNEATAETPWFMVLSQVAEFFSITKRKLLALAEDEYVNQEAQLEDIARTLTEASLKEKELQLANKAQKAERALHQAQTTTTIEALKAEMAKITATLNERRAKTESETVTALREIQFERERNGRRQEQLEKIEAQTGKLRVDGLDKETRSRKEVRRLTHETAECIAAYDEKMIELTGQYDALLVEYDRDAAVLKDVREAMEALIEEREEYEAVLAEQERIRQENERRLNAAAVMIQKIWRGYSTRMALKRNAKGASGKKGKGKAKKK</sequence>
<dbReference type="InterPro" id="IPR000048">
    <property type="entry name" value="IQ_motif_EF-hand-BS"/>
</dbReference>
<dbReference type="CDD" id="cd23767">
    <property type="entry name" value="IQCD"/>
    <property type="match status" value="1"/>
</dbReference>
<comment type="similarity">
    <text evidence="3">Belongs to the DRC10 family.</text>
</comment>
<evidence type="ECO:0000256" key="10">
    <source>
        <dbReference type="ARBA" id="ARBA00032180"/>
    </source>
</evidence>
<evidence type="ECO:0000256" key="1">
    <source>
        <dbReference type="ARBA" id="ARBA00003029"/>
    </source>
</evidence>
<evidence type="ECO:0000313" key="13">
    <source>
        <dbReference type="EMBL" id="CEP01458.1"/>
    </source>
</evidence>
<comment type="subcellular location">
    <subcellularLocation>
        <location evidence="2">Cytoplasm</location>
        <location evidence="2">Cytoskeleton</location>
        <location evidence="2">Flagellum axoneme</location>
    </subcellularLocation>
</comment>
<keyword evidence="12" id="KW-0175">Coiled coil</keyword>
<accession>A0A0G4J1D8</accession>
<evidence type="ECO:0000256" key="4">
    <source>
        <dbReference type="ARBA" id="ARBA00021752"/>
    </source>
</evidence>
<keyword evidence="7" id="KW-0969">Cilium</keyword>
<dbReference type="Proteomes" id="UP000039324">
    <property type="component" value="Unassembled WGS sequence"/>
</dbReference>
<reference evidence="14 16" key="2">
    <citation type="submission" date="2018-03" db="EMBL/GenBank/DDBJ databases">
        <authorList>
            <person name="Fogelqvist J."/>
        </authorList>
    </citation>
    <scope>NUCLEOTIDE SEQUENCE [LARGE SCALE GENOMIC DNA]</scope>
</reference>
<keyword evidence="6" id="KW-0282">Flagellum</keyword>
<evidence type="ECO:0000256" key="12">
    <source>
        <dbReference type="SAM" id="Coils"/>
    </source>
</evidence>
<feature type="coiled-coil region" evidence="12">
    <location>
        <begin position="142"/>
        <end position="247"/>
    </location>
</feature>
<evidence type="ECO:0000256" key="9">
    <source>
        <dbReference type="ARBA" id="ARBA00023273"/>
    </source>
</evidence>
<evidence type="ECO:0000256" key="11">
    <source>
        <dbReference type="ARBA" id="ARBA00046836"/>
    </source>
</evidence>
<dbReference type="Gene3D" id="1.20.5.190">
    <property type="match status" value="1"/>
</dbReference>
<feature type="coiled-coil region" evidence="12">
    <location>
        <begin position="305"/>
        <end position="339"/>
    </location>
</feature>
<gene>
    <name evidence="13" type="ORF">PBRA_002064</name>
    <name evidence="14" type="ORF">PLBR_LOCUS474</name>
</gene>
<dbReference type="SMART" id="SM00015">
    <property type="entry name" value="IQ"/>
    <property type="match status" value="1"/>
</dbReference>
<dbReference type="PANTHER" id="PTHR31598:SF1">
    <property type="entry name" value="DYNEIN REGULATORY COMPLEX PROTEIN 10"/>
    <property type="match status" value="1"/>
</dbReference>
<evidence type="ECO:0000256" key="7">
    <source>
        <dbReference type="ARBA" id="ARBA00023069"/>
    </source>
</evidence>
<evidence type="ECO:0000256" key="3">
    <source>
        <dbReference type="ARBA" id="ARBA00009071"/>
    </source>
</evidence>
<protein>
    <recommendedName>
        <fullName evidence="4">Dynein regulatory complex protein 10</fullName>
    </recommendedName>
    <alternativeName>
        <fullName evidence="10">IQ domain-containing protein D</fullName>
    </alternativeName>
</protein>
<evidence type="ECO:0000256" key="8">
    <source>
        <dbReference type="ARBA" id="ARBA00023212"/>
    </source>
</evidence>
<comment type="subunit">
    <text evidence="11">Component of the nexin-dynein regulatory complex (N-DRC). Interacts with CFAP52.</text>
</comment>
<evidence type="ECO:0000313" key="14">
    <source>
        <dbReference type="EMBL" id="SPQ93259.1"/>
    </source>
</evidence>